<name>A0ABR2TDL6_9ROSI</name>
<proteinExistence type="predicted"/>
<comment type="caution">
    <text evidence="1">The sequence shown here is derived from an EMBL/GenBank/DDBJ whole genome shotgun (WGS) entry which is preliminary data.</text>
</comment>
<accession>A0ABR2TDL6</accession>
<evidence type="ECO:0000313" key="2">
    <source>
        <dbReference type="Proteomes" id="UP001396334"/>
    </source>
</evidence>
<keyword evidence="2" id="KW-1185">Reference proteome</keyword>
<dbReference type="Proteomes" id="UP001396334">
    <property type="component" value="Unassembled WGS sequence"/>
</dbReference>
<gene>
    <name evidence="1" type="ORF">V6N11_077502</name>
</gene>
<reference evidence="1 2" key="1">
    <citation type="journal article" date="2024" name="G3 (Bethesda)">
        <title>Genome assembly of Hibiscus sabdariffa L. provides insights into metabolisms of medicinal natural products.</title>
        <authorList>
            <person name="Kim T."/>
        </authorList>
    </citation>
    <scope>NUCLEOTIDE SEQUENCE [LARGE SCALE GENOMIC DNA]</scope>
    <source>
        <strain evidence="1">TK-2024</strain>
        <tissue evidence="1">Old leaves</tissue>
    </source>
</reference>
<dbReference type="EMBL" id="JBBPBN010000006">
    <property type="protein sequence ID" value="KAK9035462.1"/>
    <property type="molecule type" value="Genomic_DNA"/>
</dbReference>
<protein>
    <submittedName>
        <fullName evidence="1">Uncharacterized protein</fullName>
    </submittedName>
</protein>
<organism evidence="1 2">
    <name type="scientific">Hibiscus sabdariffa</name>
    <name type="common">roselle</name>
    <dbReference type="NCBI Taxonomy" id="183260"/>
    <lineage>
        <taxon>Eukaryota</taxon>
        <taxon>Viridiplantae</taxon>
        <taxon>Streptophyta</taxon>
        <taxon>Embryophyta</taxon>
        <taxon>Tracheophyta</taxon>
        <taxon>Spermatophyta</taxon>
        <taxon>Magnoliopsida</taxon>
        <taxon>eudicotyledons</taxon>
        <taxon>Gunneridae</taxon>
        <taxon>Pentapetalae</taxon>
        <taxon>rosids</taxon>
        <taxon>malvids</taxon>
        <taxon>Malvales</taxon>
        <taxon>Malvaceae</taxon>
        <taxon>Malvoideae</taxon>
        <taxon>Hibiscus</taxon>
    </lineage>
</organism>
<sequence length="68" mass="7397">MGIDIGVIWLWVDLRMLNGQRELVMALWKLGEGVEAYSMGGDDGGAMEWLVLEDGVGWVKAMGLGNGE</sequence>
<evidence type="ECO:0000313" key="1">
    <source>
        <dbReference type="EMBL" id="KAK9035462.1"/>
    </source>
</evidence>